<comment type="caution">
    <text evidence="2">The sequence shown here is derived from an EMBL/GenBank/DDBJ whole genome shotgun (WGS) entry which is preliminary data.</text>
</comment>
<accession>A0ABW3F2K1</accession>
<proteinExistence type="predicted"/>
<evidence type="ECO:0000313" key="3">
    <source>
        <dbReference type="Proteomes" id="UP001597128"/>
    </source>
</evidence>
<evidence type="ECO:0000256" key="1">
    <source>
        <dbReference type="SAM" id="Phobius"/>
    </source>
</evidence>
<keyword evidence="1" id="KW-1133">Transmembrane helix</keyword>
<organism evidence="2 3">
    <name type="scientific">Methylophilus luteus</name>
    <dbReference type="NCBI Taxonomy" id="640108"/>
    <lineage>
        <taxon>Bacteria</taxon>
        <taxon>Pseudomonadati</taxon>
        <taxon>Pseudomonadota</taxon>
        <taxon>Betaproteobacteria</taxon>
        <taxon>Nitrosomonadales</taxon>
        <taxon>Methylophilaceae</taxon>
        <taxon>Methylophilus</taxon>
    </lineage>
</organism>
<keyword evidence="1" id="KW-0472">Membrane</keyword>
<reference evidence="3" key="1">
    <citation type="journal article" date="2019" name="Int. J. Syst. Evol. Microbiol.">
        <title>The Global Catalogue of Microorganisms (GCM) 10K type strain sequencing project: providing services to taxonomists for standard genome sequencing and annotation.</title>
        <authorList>
            <consortium name="The Broad Institute Genomics Platform"/>
            <consortium name="The Broad Institute Genome Sequencing Center for Infectious Disease"/>
            <person name="Wu L."/>
            <person name="Ma J."/>
        </authorList>
    </citation>
    <scope>NUCLEOTIDE SEQUENCE [LARGE SCALE GENOMIC DNA]</scope>
    <source>
        <strain evidence="3">CCUG 58412</strain>
    </source>
</reference>
<dbReference type="Proteomes" id="UP001597128">
    <property type="component" value="Unassembled WGS sequence"/>
</dbReference>
<keyword evidence="3" id="KW-1185">Reference proteome</keyword>
<evidence type="ECO:0000313" key="2">
    <source>
        <dbReference type="EMBL" id="MFD0912666.1"/>
    </source>
</evidence>
<name>A0ABW3F2K1_9PROT</name>
<dbReference type="RefSeq" id="WP_379055806.1">
    <property type="nucleotide sequence ID" value="NZ_JBHTKB010000001.1"/>
</dbReference>
<sequence>MKTKGLENRDDFRSYATVFFFVALIVIAGYFLRQANKTRQAQVVESVAAGHVVNTVLITNTFSSDDTRVETDKETYLVHGKAQVEKGSSLRLEKRLNKQKFLCETSKNECWKLVV</sequence>
<gene>
    <name evidence="2" type="ORF">ACFQ1Z_03820</name>
</gene>
<dbReference type="EMBL" id="JBHTKB010000001">
    <property type="protein sequence ID" value="MFD0912666.1"/>
    <property type="molecule type" value="Genomic_DNA"/>
</dbReference>
<protein>
    <submittedName>
        <fullName evidence="2">Uncharacterized protein</fullName>
    </submittedName>
</protein>
<feature type="transmembrane region" description="Helical" evidence="1">
    <location>
        <begin position="12"/>
        <end position="32"/>
    </location>
</feature>
<keyword evidence="1" id="KW-0812">Transmembrane</keyword>